<dbReference type="PRINTS" id="PR00038">
    <property type="entry name" value="HTHLUXR"/>
</dbReference>
<dbReference type="EMBL" id="QZVS01000045">
    <property type="protein sequence ID" value="RJT91523.1"/>
    <property type="molecule type" value="Genomic_DNA"/>
</dbReference>
<dbReference type="AlphaFoldDB" id="A0A3A5MW67"/>
<gene>
    <name evidence="5" type="ORF">D6T64_01650</name>
</gene>
<dbReference type="Pfam" id="PF00196">
    <property type="entry name" value="GerE"/>
    <property type="match status" value="1"/>
</dbReference>
<dbReference type="SUPFAM" id="SSF52172">
    <property type="entry name" value="CheY-like"/>
    <property type="match status" value="1"/>
</dbReference>
<accession>A0A3A5MW67</accession>
<dbReference type="SUPFAM" id="SSF46894">
    <property type="entry name" value="C-terminal effector domain of the bipartite response regulators"/>
    <property type="match status" value="1"/>
</dbReference>
<dbReference type="PANTHER" id="PTHR44688">
    <property type="entry name" value="DNA-BINDING TRANSCRIPTIONAL ACTIVATOR DEVR_DOSR"/>
    <property type="match status" value="1"/>
</dbReference>
<dbReference type="GO" id="GO:0006355">
    <property type="term" value="P:regulation of DNA-templated transcription"/>
    <property type="evidence" value="ECO:0007669"/>
    <property type="project" value="InterPro"/>
</dbReference>
<sequence>MKAQPTDVFDAKRVVVSAVLVDQSRMFAEALAAACAPPQHGISIRAIGEGGNEAVLLSRVHQPQVLLIEPVDSGPPLDLIVSAVHQYSPSTRVVLLAATPSEDCLQQAFAFGVWGHLSKSESLVGLLEYIRRVPNARRARIPINHQSQVRLSRGPAVLSIRELDVLEQMAEGKSNAEIADALSIATGTVKRHLANLYRKLGVTTRIDALRRGLHLGLLQLHV</sequence>
<evidence type="ECO:0000256" key="1">
    <source>
        <dbReference type="ARBA" id="ARBA00023015"/>
    </source>
</evidence>
<evidence type="ECO:0000259" key="4">
    <source>
        <dbReference type="PROSITE" id="PS50043"/>
    </source>
</evidence>
<organism evidence="5 6">
    <name type="scientific">Cryobacterium melibiosiphilum</name>
    <dbReference type="NCBI Taxonomy" id="995039"/>
    <lineage>
        <taxon>Bacteria</taxon>
        <taxon>Bacillati</taxon>
        <taxon>Actinomycetota</taxon>
        <taxon>Actinomycetes</taxon>
        <taxon>Micrococcales</taxon>
        <taxon>Microbacteriaceae</taxon>
        <taxon>Cryobacterium</taxon>
    </lineage>
</organism>
<feature type="domain" description="HTH luxR-type" evidence="4">
    <location>
        <begin position="151"/>
        <end position="216"/>
    </location>
</feature>
<dbReference type="InterPro" id="IPR016032">
    <property type="entry name" value="Sig_transdc_resp-reg_C-effctor"/>
</dbReference>
<dbReference type="OrthoDB" id="9808843at2"/>
<dbReference type="SMART" id="SM00421">
    <property type="entry name" value="HTH_LUXR"/>
    <property type="match status" value="1"/>
</dbReference>
<comment type="caution">
    <text evidence="5">The sequence shown here is derived from an EMBL/GenBank/DDBJ whole genome shotgun (WGS) entry which is preliminary data.</text>
</comment>
<dbReference type="GO" id="GO:0003677">
    <property type="term" value="F:DNA binding"/>
    <property type="evidence" value="ECO:0007669"/>
    <property type="project" value="UniProtKB-KW"/>
</dbReference>
<dbReference type="PANTHER" id="PTHR44688:SF16">
    <property type="entry name" value="DNA-BINDING TRANSCRIPTIONAL ACTIVATOR DEVR_DOSR"/>
    <property type="match status" value="1"/>
</dbReference>
<dbReference type="PROSITE" id="PS50043">
    <property type="entry name" value="HTH_LUXR_2"/>
    <property type="match status" value="1"/>
</dbReference>
<dbReference type="PROSITE" id="PS00622">
    <property type="entry name" value="HTH_LUXR_1"/>
    <property type="match status" value="1"/>
</dbReference>
<dbReference type="InterPro" id="IPR036388">
    <property type="entry name" value="WH-like_DNA-bd_sf"/>
</dbReference>
<keyword evidence="1" id="KW-0805">Transcription regulation</keyword>
<dbReference type="Gene3D" id="1.10.10.10">
    <property type="entry name" value="Winged helix-like DNA-binding domain superfamily/Winged helix DNA-binding domain"/>
    <property type="match status" value="1"/>
</dbReference>
<dbReference type="CDD" id="cd06170">
    <property type="entry name" value="LuxR_C_like"/>
    <property type="match status" value="1"/>
</dbReference>
<dbReference type="InterPro" id="IPR011006">
    <property type="entry name" value="CheY-like_superfamily"/>
</dbReference>
<reference evidence="5 6" key="1">
    <citation type="submission" date="2018-09" db="EMBL/GenBank/DDBJ databases">
        <title>Novel species of Cryobacterium.</title>
        <authorList>
            <person name="Liu Q."/>
            <person name="Xin Y.-H."/>
        </authorList>
    </citation>
    <scope>NUCLEOTIDE SEQUENCE [LARGE SCALE GENOMIC DNA]</scope>
    <source>
        <strain evidence="5 6">Hh39</strain>
    </source>
</reference>
<proteinExistence type="predicted"/>
<dbReference type="Gene3D" id="3.40.50.2300">
    <property type="match status" value="1"/>
</dbReference>
<evidence type="ECO:0000256" key="3">
    <source>
        <dbReference type="ARBA" id="ARBA00023163"/>
    </source>
</evidence>
<name>A0A3A5MW67_9MICO</name>
<evidence type="ECO:0000256" key="2">
    <source>
        <dbReference type="ARBA" id="ARBA00023125"/>
    </source>
</evidence>
<protein>
    <submittedName>
        <fullName evidence="5">DNA-binding response regulator</fullName>
    </submittedName>
</protein>
<dbReference type="RefSeq" id="WP_119970825.1">
    <property type="nucleotide sequence ID" value="NZ_JBHSQA010000034.1"/>
</dbReference>
<keyword evidence="2 5" id="KW-0238">DNA-binding</keyword>
<evidence type="ECO:0000313" key="5">
    <source>
        <dbReference type="EMBL" id="RJT91523.1"/>
    </source>
</evidence>
<keyword evidence="3" id="KW-0804">Transcription</keyword>
<keyword evidence="6" id="KW-1185">Reference proteome</keyword>
<dbReference type="InterPro" id="IPR000792">
    <property type="entry name" value="Tscrpt_reg_LuxR_C"/>
</dbReference>
<dbReference type="Proteomes" id="UP000272015">
    <property type="component" value="Unassembled WGS sequence"/>
</dbReference>
<evidence type="ECO:0000313" key="6">
    <source>
        <dbReference type="Proteomes" id="UP000272015"/>
    </source>
</evidence>